<dbReference type="EMBL" id="JAAAWN010000001">
    <property type="protein sequence ID" value="NDV89749.1"/>
    <property type="molecule type" value="Genomic_DNA"/>
</dbReference>
<keyword evidence="6" id="KW-0812">Transmembrane</keyword>
<comment type="caution">
    <text evidence="9">The sequence shown here is derived from an EMBL/GenBank/DDBJ whole genome shotgun (WGS) entry which is preliminary data.</text>
</comment>
<dbReference type="RefSeq" id="WP_163083345.1">
    <property type="nucleotide sequence ID" value="NZ_JAAAWN010000001.1"/>
</dbReference>
<dbReference type="PANTHER" id="PTHR47870">
    <property type="entry name" value="CYTOCHROME C-TYPE BIOGENESIS PROTEIN CCMH"/>
    <property type="match status" value="1"/>
</dbReference>
<reference evidence="9 10" key="1">
    <citation type="submission" date="2020-01" db="EMBL/GenBank/DDBJ databases">
        <authorList>
            <person name="Chen J."/>
            <person name="Zhu S."/>
            <person name="Yang J."/>
        </authorList>
    </citation>
    <scope>NUCLEOTIDE SEQUENCE [LARGE SCALE GENOMIC DNA]</scope>
    <source>
        <strain evidence="9 10">345S023</strain>
    </source>
</reference>
<feature type="transmembrane region" description="Helical" evidence="6">
    <location>
        <begin position="89"/>
        <end position="109"/>
    </location>
</feature>
<feature type="transmembrane region" description="Helical" evidence="6">
    <location>
        <begin position="6"/>
        <end position="26"/>
    </location>
</feature>
<feature type="domain" description="Cytochrome c-type biogenesis protein H TPR" evidence="8">
    <location>
        <begin position="116"/>
        <end position="272"/>
    </location>
</feature>
<dbReference type="Pfam" id="PF23914">
    <property type="entry name" value="TPR_CcmH_CycH"/>
    <property type="match status" value="1"/>
</dbReference>
<comment type="subcellular location">
    <subcellularLocation>
        <location evidence="1">Cell envelope</location>
    </subcellularLocation>
</comment>
<proteinExistence type="predicted"/>
<evidence type="ECO:0000256" key="3">
    <source>
        <dbReference type="ARBA" id="ARBA00022748"/>
    </source>
</evidence>
<dbReference type="GO" id="GO:0017004">
    <property type="term" value="P:cytochrome complex assembly"/>
    <property type="evidence" value="ECO:0007669"/>
    <property type="project" value="UniProtKB-KW"/>
</dbReference>
<keyword evidence="6" id="KW-1133">Transmembrane helix</keyword>
<gene>
    <name evidence="9" type="primary">ccmI</name>
    <name evidence="9" type="ORF">GTH32_00875</name>
</gene>
<dbReference type="PROSITE" id="PS50005">
    <property type="entry name" value="TPR"/>
    <property type="match status" value="1"/>
</dbReference>
<dbReference type="InterPro" id="IPR051263">
    <property type="entry name" value="C-type_cytochrome_biogenesis"/>
</dbReference>
<dbReference type="InterPro" id="IPR056413">
    <property type="entry name" value="TPR_CcmH_CycH"/>
</dbReference>
<evidence type="ECO:0000256" key="6">
    <source>
        <dbReference type="SAM" id="Phobius"/>
    </source>
</evidence>
<keyword evidence="3" id="KW-0201">Cytochrome c-type biogenesis</keyword>
<keyword evidence="6" id="KW-0472">Membrane</keyword>
<evidence type="ECO:0000256" key="1">
    <source>
        <dbReference type="ARBA" id="ARBA00004196"/>
    </source>
</evidence>
<dbReference type="PANTHER" id="PTHR47870:SF2">
    <property type="entry name" value="FORMATE-DEPENDENT NITRITE REDUCTASE COMPLEX SUBUNIT NRFF"/>
    <property type="match status" value="1"/>
</dbReference>
<organism evidence="9 10">
    <name type="scientific">Alteromonas profundi</name>
    <dbReference type="NCBI Taxonomy" id="2696062"/>
    <lineage>
        <taxon>Bacteria</taxon>
        <taxon>Pseudomonadati</taxon>
        <taxon>Pseudomonadota</taxon>
        <taxon>Gammaproteobacteria</taxon>
        <taxon>Alteromonadales</taxon>
        <taxon>Alteromonadaceae</taxon>
        <taxon>Alteromonas/Salinimonas group</taxon>
        <taxon>Alteromonas</taxon>
    </lineage>
</organism>
<dbReference type="Proteomes" id="UP000470213">
    <property type="component" value="Unassembled WGS sequence"/>
</dbReference>
<dbReference type="InterPro" id="IPR011990">
    <property type="entry name" value="TPR-like_helical_dom_sf"/>
</dbReference>
<dbReference type="Pfam" id="PF23892">
    <property type="entry name" value="Ig_CycH"/>
    <property type="match status" value="1"/>
</dbReference>
<name>A0A7X5LIR4_9ALTE</name>
<evidence type="ECO:0000313" key="10">
    <source>
        <dbReference type="Proteomes" id="UP000470213"/>
    </source>
</evidence>
<dbReference type="GO" id="GO:0005886">
    <property type="term" value="C:plasma membrane"/>
    <property type="evidence" value="ECO:0007669"/>
    <property type="project" value="TreeGrafter"/>
</dbReference>
<keyword evidence="4 5" id="KW-0802">TPR repeat</keyword>
<dbReference type="Gene3D" id="1.25.40.10">
    <property type="entry name" value="Tetratricopeptide repeat domain"/>
    <property type="match status" value="1"/>
</dbReference>
<accession>A0A7X5LIR4</accession>
<evidence type="ECO:0000256" key="2">
    <source>
        <dbReference type="ARBA" id="ARBA00022737"/>
    </source>
</evidence>
<dbReference type="AlphaFoldDB" id="A0A7X5LIR4"/>
<feature type="domain" description="Cytochrome c-type biogenesis protein H Ig-like" evidence="7">
    <location>
        <begin position="313"/>
        <end position="420"/>
    </location>
</feature>
<evidence type="ECO:0000259" key="8">
    <source>
        <dbReference type="Pfam" id="PF23914"/>
    </source>
</evidence>
<dbReference type="NCBIfam" id="TIGR03142">
    <property type="entry name" value="cytochro_ccmI"/>
    <property type="match status" value="1"/>
</dbReference>
<keyword evidence="2" id="KW-0677">Repeat</keyword>
<feature type="repeat" description="TPR" evidence="5">
    <location>
        <begin position="165"/>
        <end position="198"/>
    </location>
</feature>
<sequence>MSWSEFYLIVSGLITLVIMAVVFPWLRGKNHAKVDSLNNAQIVKQRLGELDREVKEGLISERDKRQAVDELKLALVDEAAFEKAQTGSALLPLSVGALLALVVGVLVYVNVNQIPQVQKASDAVAALPELSQQLASGNGTNLSPQDIANLALAIRQRLRQAPGDDTGWMYYGRLMLSLGEEVQAIEAIDRAVTLAPEKEANRITLAQALLSTGEVNNLTRSQGILADLLSANPQNDNLALMMTVVSAQLGDLDNTQRYYAQVKDKLPSDSDMAERLASRIAQLEAQANALITPNERSAANPSQQMDEKTGYSISISLADVARDSIPEDGFLIVFAQDANSENRMPAAVVKLPLGRFPLTVSLTSEDAMLAQYSLTNLKKIKLTARISEDENVATKAGEWEGSTTANVVSQQVQKVNIIINKELE</sequence>
<dbReference type="SUPFAM" id="SSF48452">
    <property type="entry name" value="TPR-like"/>
    <property type="match status" value="1"/>
</dbReference>
<dbReference type="InterPro" id="IPR019734">
    <property type="entry name" value="TPR_rpt"/>
</dbReference>
<dbReference type="InterPro" id="IPR056412">
    <property type="entry name" value="Ig_CycH"/>
</dbReference>
<protein>
    <submittedName>
        <fullName evidence="9">C-type cytochrome biogenesis protein CcmI</fullName>
    </submittedName>
</protein>
<evidence type="ECO:0000256" key="4">
    <source>
        <dbReference type="ARBA" id="ARBA00022803"/>
    </source>
</evidence>
<keyword evidence="10" id="KW-1185">Reference proteome</keyword>
<dbReference type="GO" id="GO:0030313">
    <property type="term" value="C:cell envelope"/>
    <property type="evidence" value="ECO:0007669"/>
    <property type="project" value="UniProtKB-SubCell"/>
</dbReference>
<evidence type="ECO:0000259" key="7">
    <source>
        <dbReference type="Pfam" id="PF23892"/>
    </source>
</evidence>
<dbReference type="InterPro" id="IPR017560">
    <property type="entry name" value="Cyt_c_biogenesis_CcmI"/>
</dbReference>
<evidence type="ECO:0000313" key="9">
    <source>
        <dbReference type="EMBL" id="NDV89749.1"/>
    </source>
</evidence>
<evidence type="ECO:0000256" key="5">
    <source>
        <dbReference type="PROSITE-ProRule" id="PRU00339"/>
    </source>
</evidence>